<dbReference type="AlphaFoldDB" id="A0A2H0WTA5"/>
<name>A0A2H0WTA5_9BACT</name>
<organism evidence="2 3">
    <name type="scientific">Candidatus Shapirobacteria bacterium CG09_land_8_20_14_0_10_38_17</name>
    <dbReference type="NCBI Taxonomy" id="1974884"/>
    <lineage>
        <taxon>Bacteria</taxon>
        <taxon>Candidatus Shapironibacteriota</taxon>
    </lineage>
</organism>
<proteinExistence type="predicted"/>
<evidence type="ECO:0000256" key="1">
    <source>
        <dbReference type="SAM" id="MobiDB-lite"/>
    </source>
</evidence>
<feature type="compositionally biased region" description="Gly residues" evidence="1">
    <location>
        <begin position="1"/>
        <end position="12"/>
    </location>
</feature>
<feature type="region of interest" description="Disordered" evidence="1">
    <location>
        <begin position="53"/>
        <end position="76"/>
    </location>
</feature>
<comment type="caution">
    <text evidence="2">The sequence shown here is derived from an EMBL/GenBank/DDBJ whole genome shotgun (WGS) entry which is preliminary data.</text>
</comment>
<accession>A0A2H0WTA5</accession>
<dbReference type="EMBL" id="PEZH01000026">
    <property type="protein sequence ID" value="PIS15139.1"/>
    <property type="molecule type" value="Genomic_DNA"/>
</dbReference>
<dbReference type="Proteomes" id="UP000231282">
    <property type="component" value="Unassembled WGS sequence"/>
</dbReference>
<evidence type="ECO:0000313" key="3">
    <source>
        <dbReference type="Proteomes" id="UP000231282"/>
    </source>
</evidence>
<evidence type="ECO:0000313" key="2">
    <source>
        <dbReference type="EMBL" id="PIS15139.1"/>
    </source>
</evidence>
<gene>
    <name evidence="2" type="ORF">COT63_01515</name>
</gene>
<reference evidence="3" key="1">
    <citation type="submission" date="2017-09" db="EMBL/GenBank/DDBJ databases">
        <title>Depth-based differentiation of microbial function through sediment-hosted aquifers and enrichment of novel symbionts in the deep terrestrial subsurface.</title>
        <authorList>
            <person name="Probst A.J."/>
            <person name="Ladd B."/>
            <person name="Jarett J.K."/>
            <person name="Geller-Mcgrath D.E."/>
            <person name="Sieber C.M.K."/>
            <person name="Emerson J.B."/>
            <person name="Anantharaman K."/>
            <person name="Thomas B.C."/>
            <person name="Malmstrom R."/>
            <person name="Stieglmeier M."/>
            <person name="Klingl A."/>
            <person name="Woyke T."/>
            <person name="Ryan C.M."/>
            <person name="Banfield J.F."/>
        </authorList>
    </citation>
    <scope>NUCLEOTIDE SEQUENCE [LARGE SCALE GENOMIC DNA]</scope>
</reference>
<feature type="region of interest" description="Disordered" evidence="1">
    <location>
        <begin position="1"/>
        <end position="41"/>
    </location>
</feature>
<protein>
    <submittedName>
        <fullName evidence="2">Uncharacterized protein</fullName>
    </submittedName>
</protein>
<sequence>MGRPFGGGGFGGNPSRKPLGGGFPSIQVGGRTMYPDIQGELHTTPAEAILANQRLEPDFSRGASGGCDQDPDKASR</sequence>